<dbReference type="AlphaFoldDB" id="A0A4C1TGN7"/>
<feature type="region of interest" description="Disordered" evidence="1">
    <location>
        <begin position="25"/>
        <end position="59"/>
    </location>
</feature>
<organism evidence="2 3">
    <name type="scientific">Eumeta variegata</name>
    <name type="common">Bagworm moth</name>
    <name type="synonym">Eumeta japonica</name>
    <dbReference type="NCBI Taxonomy" id="151549"/>
    <lineage>
        <taxon>Eukaryota</taxon>
        <taxon>Metazoa</taxon>
        <taxon>Ecdysozoa</taxon>
        <taxon>Arthropoda</taxon>
        <taxon>Hexapoda</taxon>
        <taxon>Insecta</taxon>
        <taxon>Pterygota</taxon>
        <taxon>Neoptera</taxon>
        <taxon>Endopterygota</taxon>
        <taxon>Lepidoptera</taxon>
        <taxon>Glossata</taxon>
        <taxon>Ditrysia</taxon>
        <taxon>Tineoidea</taxon>
        <taxon>Psychidae</taxon>
        <taxon>Oiketicinae</taxon>
        <taxon>Eumeta</taxon>
    </lineage>
</organism>
<comment type="caution">
    <text evidence="2">The sequence shown here is derived from an EMBL/GenBank/DDBJ whole genome shotgun (WGS) entry which is preliminary data.</text>
</comment>
<keyword evidence="3" id="KW-1185">Reference proteome</keyword>
<dbReference type="EMBL" id="BGZK01000053">
    <property type="protein sequence ID" value="GBP12730.1"/>
    <property type="molecule type" value="Genomic_DNA"/>
</dbReference>
<protein>
    <submittedName>
        <fullName evidence="2">Uncharacterized protein</fullName>
    </submittedName>
</protein>
<gene>
    <name evidence="2" type="ORF">EVAR_6069_1</name>
</gene>
<sequence length="101" mass="10677">MWRDRSSFPISDYLLLNANELENSRRVKKTSPEGTVTGVGERSRERIVGTQNGGRAGSAGRAQAALAAEGPQKFPAIVSESVAFVGTPTLVAGLFHGGHIL</sequence>
<reference evidence="2 3" key="1">
    <citation type="journal article" date="2019" name="Commun. Biol.">
        <title>The bagworm genome reveals a unique fibroin gene that provides high tensile strength.</title>
        <authorList>
            <person name="Kono N."/>
            <person name="Nakamura H."/>
            <person name="Ohtoshi R."/>
            <person name="Tomita M."/>
            <person name="Numata K."/>
            <person name="Arakawa K."/>
        </authorList>
    </citation>
    <scope>NUCLEOTIDE SEQUENCE [LARGE SCALE GENOMIC DNA]</scope>
</reference>
<dbReference type="Proteomes" id="UP000299102">
    <property type="component" value="Unassembled WGS sequence"/>
</dbReference>
<name>A0A4C1TGN7_EUMVA</name>
<proteinExistence type="predicted"/>
<evidence type="ECO:0000313" key="3">
    <source>
        <dbReference type="Proteomes" id="UP000299102"/>
    </source>
</evidence>
<evidence type="ECO:0000313" key="2">
    <source>
        <dbReference type="EMBL" id="GBP12730.1"/>
    </source>
</evidence>
<evidence type="ECO:0000256" key="1">
    <source>
        <dbReference type="SAM" id="MobiDB-lite"/>
    </source>
</evidence>
<accession>A0A4C1TGN7</accession>